<evidence type="ECO:0000313" key="1">
    <source>
        <dbReference type="EMBL" id="KJD35534.1"/>
    </source>
</evidence>
<organism evidence="1 2">
    <name type="scientific">Neotamlana sedimentorum</name>
    <dbReference type="NCBI Taxonomy" id="1435349"/>
    <lineage>
        <taxon>Bacteria</taxon>
        <taxon>Pseudomonadati</taxon>
        <taxon>Bacteroidota</taxon>
        <taxon>Flavobacteriia</taxon>
        <taxon>Flavobacteriales</taxon>
        <taxon>Flavobacteriaceae</taxon>
        <taxon>Neotamlana</taxon>
    </lineage>
</organism>
<comment type="caution">
    <text evidence="1">The sequence shown here is derived from an EMBL/GenBank/DDBJ whole genome shotgun (WGS) entry which is preliminary data.</text>
</comment>
<dbReference type="SUPFAM" id="SSF54001">
    <property type="entry name" value="Cysteine proteinases"/>
    <property type="match status" value="1"/>
</dbReference>
<keyword evidence="2" id="KW-1185">Reference proteome</keyword>
<sequence length="199" mass="22763">MIFVITVLAACNQNKIQTGDIVFRSVINTELSEAINEVTQTAKKSNYTHIGVCEVLNNIVYVYHSDSDTGVVKETIEEFYTSEKNDYLVDLFRVKNISNLQIQQALQKAKTLVGQPYNFTYILEDEGYYCSEYIYEVFKNDSVFTLEPMTFKNPKTKTFHQGWIKHYNNLGIPIPEAKLGCNPNGMANNNRLEFMGAIK</sequence>
<evidence type="ECO:0000313" key="2">
    <source>
        <dbReference type="Proteomes" id="UP000032578"/>
    </source>
</evidence>
<evidence type="ECO:0008006" key="3">
    <source>
        <dbReference type="Google" id="ProtNLM"/>
    </source>
</evidence>
<dbReference type="Gene3D" id="3.90.1720.10">
    <property type="entry name" value="endopeptidase domain like (from Nostoc punctiforme)"/>
    <property type="match status" value="1"/>
</dbReference>
<dbReference type="InterPro" id="IPR038765">
    <property type="entry name" value="Papain-like_cys_pep_sf"/>
</dbReference>
<protein>
    <recommendedName>
        <fullName evidence="3">Peptidoglycan peptidase</fullName>
    </recommendedName>
</protein>
<dbReference type="PATRIC" id="fig|1435349.4.peg.3026"/>
<dbReference type="AlphaFoldDB" id="A0A0D7W8Z4"/>
<gene>
    <name evidence="1" type="ORF">PW52_10160</name>
</gene>
<dbReference type="InterPro" id="IPR024453">
    <property type="entry name" value="Peptidase_C92"/>
</dbReference>
<dbReference type="Proteomes" id="UP000032578">
    <property type="component" value="Unassembled WGS sequence"/>
</dbReference>
<proteinExistence type="predicted"/>
<name>A0A0D7W8Z4_9FLAO</name>
<dbReference type="EMBL" id="JTDW01000006">
    <property type="protein sequence ID" value="KJD35534.1"/>
    <property type="molecule type" value="Genomic_DNA"/>
</dbReference>
<accession>A0A0D7W8Z4</accession>
<reference evidence="1 2" key="1">
    <citation type="submission" date="2014-11" db="EMBL/GenBank/DDBJ databases">
        <title>Tamlana sedimentorum sp. nov., isolated from shallow sand sediments of the Sea of Japan.</title>
        <authorList>
            <person name="Romanenko L.A."/>
        </authorList>
    </citation>
    <scope>NUCLEOTIDE SEQUENCE [LARGE SCALE GENOMIC DNA]</scope>
    <source>
        <strain evidence="1 2">JCM 19808</strain>
    </source>
</reference>
<dbReference type="Pfam" id="PF05708">
    <property type="entry name" value="Peptidase_C92"/>
    <property type="match status" value="1"/>
</dbReference>
<dbReference type="STRING" id="1435349.PW52_10160"/>